<evidence type="ECO:0000313" key="3">
    <source>
        <dbReference type="EMBL" id="CAL1530013.1"/>
    </source>
</evidence>
<dbReference type="Gene3D" id="2.60.120.40">
    <property type="match status" value="1"/>
</dbReference>
<accession>A0AAV2HCY3</accession>
<evidence type="ECO:0000256" key="1">
    <source>
        <dbReference type="ARBA" id="ARBA00008670"/>
    </source>
</evidence>
<evidence type="ECO:0000313" key="4">
    <source>
        <dbReference type="Proteomes" id="UP001497497"/>
    </source>
</evidence>
<reference evidence="3 4" key="1">
    <citation type="submission" date="2024-04" db="EMBL/GenBank/DDBJ databases">
        <authorList>
            <consortium name="Genoscope - CEA"/>
            <person name="William W."/>
        </authorList>
    </citation>
    <scope>NUCLEOTIDE SEQUENCE [LARGE SCALE GENOMIC DNA]</scope>
</reference>
<keyword evidence="4" id="KW-1185">Reference proteome</keyword>
<name>A0AAV2HCY3_LYMST</name>
<proteinExistence type="inferred from homology"/>
<evidence type="ECO:0000259" key="2">
    <source>
        <dbReference type="Pfam" id="PF00229"/>
    </source>
</evidence>
<dbReference type="SUPFAM" id="SSF49842">
    <property type="entry name" value="TNF-like"/>
    <property type="match status" value="1"/>
</dbReference>
<dbReference type="GO" id="GO:0016020">
    <property type="term" value="C:membrane"/>
    <property type="evidence" value="ECO:0007669"/>
    <property type="project" value="InterPro"/>
</dbReference>
<comment type="similarity">
    <text evidence="1">Belongs to the tumor necrosis factor family.</text>
</comment>
<dbReference type="EMBL" id="CAXITT010000060">
    <property type="protein sequence ID" value="CAL1530013.1"/>
    <property type="molecule type" value="Genomic_DNA"/>
</dbReference>
<dbReference type="GO" id="GO:0005164">
    <property type="term" value="F:tumor necrosis factor receptor binding"/>
    <property type="evidence" value="ECO:0007669"/>
    <property type="project" value="InterPro"/>
</dbReference>
<gene>
    <name evidence="3" type="ORF">GSLYS_00004146001</name>
</gene>
<dbReference type="InterPro" id="IPR006052">
    <property type="entry name" value="TNF_dom"/>
</dbReference>
<dbReference type="Proteomes" id="UP001497497">
    <property type="component" value="Unassembled WGS sequence"/>
</dbReference>
<dbReference type="AlphaFoldDB" id="A0AAV2HCY3"/>
<protein>
    <recommendedName>
        <fullName evidence="2">THD domain-containing protein</fullName>
    </recommendedName>
</protein>
<organism evidence="3 4">
    <name type="scientific">Lymnaea stagnalis</name>
    <name type="common">Great pond snail</name>
    <name type="synonym">Helix stagnalis</name>
    <dbReference type="NCBI Taxonomy" id="6523"/>
    <lineage>
        <taxon>Eukaryota</taxon>
        <taxon>Metazoa</taxon>
        <taxon>Spiralia</taxon>
        <taxon>Lophotrochozoa</taxon>
        <taxon>Mollusca</taxon>
        <taxon>Gastropoda</taxon>
        <taxon>Heterobranchia</taxon>
        <taxon>Euthyneura</taxon>
        <taxon>Panpulmonata</taxon>
        <taxon>Hygrophila</taxon>
        <taxon>Lymnaeoidea</taxon>
        <taxon>Lymnaeidae</taxon>
        <taxon>Lymnaea</taxon>
    </lineage>
</organism>
<dbReference type="InterPro" id="IPR008983">
    <property type="entry name" value="Tumour_necrosis_fac-like_dom"/>
</dbReference>
<feature type="domain" description="THD" evidence="2">
    <location>
        <begin position="6"/>
        <end position="108"/>
    </location>
</feature>
<comment type="caution">
    <text evidence="3">The sequence shown here is derived from an EMBL/GenBank/DDBJ whole genome shotgun (WGS) entry which is preliminary data.</text>
</comment>
<sequence length="115" mass="12755">MISSKIGFYYVYSGVNVKVGGVKSDPGIVQRTLFHYVHRVCPPEKQMYSVVLLSSVHTLRLNNASIVKLSSMGGVFHLTKGDVIQVRLISQAKIELVEGSNHLGLFLLHSQNYPL</sequence>
<dbReference type="GO" id="GO:0006955">
    <property type="term" value="P:immune response"/>
    <property type="evidence" value="ECO:0007669"/>
    <property type="project" value="InterPro"/>
</dbReference>
<dbReference type="Pfam" id="PF00229">
    <property type="entry name" value="TNF"/>
    <property type="match status" value="1"/>
</dbReference>